<evidence type="ECO:0000259" key="1">
    <source>
        <dbReference type="Pfam" id="PF12680"/>
    </source>
</evidence>
<feature type="domain" description="SnoaL-like" evidence="1">
    <location>
        <begin position="7"/>
        <end position="112"/>
    </location>
</feature>
<dbReference type="InterPro" id="IPR032710">
    <property type="entry name" value="NTF2-like_dom_sf"/>
</dbReference>
<dbReference type="AlphaFoldDB" id="S7WU39"/>
<dbReference type="RefSeq" id="WP_020897103.1">
    <property type="nucleotide sequence ID" value="NZ_ATMR01000199.1"/>
</dbReference>
<evidence type="ECO:0000313" key="2">
    <source>
        <dbReference type="EMBL" id="EPR70234.1"/>
    </source>
</evidence>
<gene>
    <name evidence="2" type="ORF">ADIWIN_3590</name>
</gene>
<dbReference type="Proteomes" id="UP000014962">
    <property type="component" value="Unassembled WGS sequence"/>
</dbReference>
<dbReference type="eggNOG" id="COG3631">
    <property type="taxonomic scope" value="Bacteria"/>
</dbReference>
<dbReference type="InterPro" id="IPR037401">
    <property type="entry name" value="SnoaL-like"/>
</dbReference>
<dbReference type="SUPFAM" id="SSF54427">
    <property type="entry name" value="NTF2-like"/>
    <property type="match status" value="1"/>
</dbReference>
<sequence>MSAKKVVKAFYEADLANDATMVSKHFHKDCELHWTSSQGFTLLNYKDIETFFEATRQSYNSVRFEFTHFIGSGDFVTTRHTLFGSTIENPEAETAIAHFSTIWEVKDEKLYRGFEISQQADETDEKSVKSYREIKL</sequence>
<proteinExistence type="predicted"/>
<dbReference type="EMBL" id="ATMR01000199">
    <property type="protein sequence ID" value="EPR70234.1"/>
    <property type="molecule type" value="Genomic_DNA"/>
</dbReference>
<dbReference type="STRING" id="641526.ADIWIN_3590"/>
<protein>
    <recommendedName>
        <fullName evidence="1">SnoaL-like domain-containing protein</fullName>
    </recommendedName>
</protein>
<accession>S7WU39</accession>
<dbReference type="Pfam" id="PF12680">
    <property type="entry name" value="SnoaL_2"/>
    <property type="match status" value="1"/>
</dbReference>
<evidence type="ECO:0000313" key="3">
    <source>
        <dbReference type="Proteomes" id="UP000014962"/>
    </source>
</evidence>
<reference evidence="2 3" key="1">
    <citation type="journal article" date="2013" name="Genome Announc.">
        <title>Draft Genome Sequence of Winogradskyella psychrotolerans RS-3T, Isolated from the Marine Transect of Kongsfjorden, Ny-Alesund, Svalbard, Arctic Ocean.</title>
        <authorList>
            <person name="Kumar Pinnaka A."/>
            <person name="Ara S."/>
            <person name="Singh A."/>
            <person name="Shivaji S."/>
        </authorList>
    </citation>
    <scope>NUCLEOTIDE SEQUENCE [LARGE SCALE GENOMIC DNA]</scope>
    <source>
        <strain evidence="2 3">RS-3</strain>
    </source>
</reference>
<dbReference type="Gene3D" id="3.10.450.50">
    <property type="match status" value="1"/>
</dbReference>
<dbReference type="OrthoDB" id="1452256at2"/>
<comment type="caution">
    <text evidence="2">The sequence shown here is derived from an EMBL/GenBank/DDBJ whole genome shotgun (WGS) entry which is preliminary data.</text>
</comment>
<organism evidence="2 3">
    <name type="scientific">Winogradskyella psychrotolerans RS-3</name>
    <dbReference type="NCBI Taxonomy" id="641526"/>
    <lineage>
        <taxon>Bacteria</taxon>
        <taxon>Pseudomonadati</taxon>
        <taxon>Bacteroidota</taxon>
        <taxon>Flavobacteriia</taxon>
        <taxon>Flavobacteriales</taxon>
        <taxon>Flavobacteriaceae</taxon>
        <taxon>Winogradskyella</taxon>
    </lineage>
</organism>
<name>S7WU39_9FLAO</name>
<keyword evidence="3" id="KW-1185">Reference proteome</keyword>